<dbReference type="Pfam" id="PF00072">
    <property type="entry name" value="Response_reg"/>
    <property type="match status" value="1"/>
</dbReference>
<dbReference type="OrthoDB" id="9149242at2"/>
<dbReference type="PROSITE" id="PS50110">
    <property type="entry name" value="RESPONSE_REGULATORY"/>
    <property type="match status" value="1"/>
</dbReference>
<dbReference type="InterPro" id="IPR050595">
    <property type="entry name" value="Bact_response_regulator"/>
</dbReference>
<organism evidence="4 5">
    <name type="scientific">Variovorax guangxiensis</name>
    <dbReference type="NCBI Taxonomy" id="1775474"/>
    <lineage>
        <taxon>Bacteria</taxon>
        <taxon>Pseudomonadati</taxon>
        <taxon>Pseudomonadota</taxon>
        <taxon>Betaproteobacteria</taxon>
        <taxon>Burkholderiales</taxon>
        <taxon>Comamonadaceae</taxon>
        <taxon>Variovorax</taxon>
    </lineage>
</organism>
<name>A0A502E110_9BURK</name>
<evidence type="ECO:0000313" key="5">
    <source>
        <dbReference type="Proteomes" id="UP000319212"/>
    </source>
</evidence>
<dbReference type="InterPro" id="IPR011006">
    <property type="entry name" value="CheY-like_superfamily"/>
</dbReference>
<dbReference type="CDD" id="cd00156">
    <property type="entry name" value="REC"/>
    <property type="match status" value="1"/>
</dbReference>
<reference evidence="4 5" key="1">
    <citation type="journal article" date="2019" name="Environ. Microbiol.">
        <title>Species interactions and distinct microbial communities in high Arctic permafrost affected cryosols are associated with the CH4 and CO2 gas fluxes.</title>
        <authorList>
            <person name="Altshuler I."/>
            <person name="Hamel J."/>
            <person name="Turney S."/>
            <person name="Magnuson E."/>
            <person name="Levesque R."/>
            <person name="Greer C."/>
            <person name="Whyte L.G."/>
        </authorList>
    </citation>
    <scope>NUCLEOTIDE SEQUENCE [LARGE SCALE GENOMIC DNA]</scope>
    <source>
        <strain evidence="4 5">S06.C</strain>
    </source>
</reference>
<evidence type="ECO:0000256" key="1">
    <source>
        <dbReference type="ARBA" id="ARBA00022553"/>
    </source>
</evidence>
<gene>
    <name evidence="4" type="ORF">EAH82_01630</name>
</gene>
<dbReference type="InterPro" id="IPR001789">
    <property type="entry name" value="Sig_transdc_resp-reg_receiver"/>
</dbReference>
<proteinExistence type="predicted"/>
<feature type="modified residue" description="4-aspartylphosphate" evidence="2">
    <location>
        <position position="55"/>
    </location>
</feature>
<dbReference type="RefSeq" id="WP_140838112.1">
    <property type="nucleotide sequence ID" value="NZ_RCZI01000001.1"/>
</dbReference>
<dbReference type="SUPFAM" id="SSF52172">
    <property type="entry name" value="CheY-like"/>
    <property type="match status" value="1"/>
</dbReference>
<feature type="domain" description="Response regulatory" evidence="3">
    <location>
        <begin position="2"/>
        <end position="120"/>
    </location>
</feature>
<evidence type="ECO:0000256" key="2">
    <source>
        <dbReference type="PROSITE-ProRule" id="PRU00169"/>
    </source>
</evidence>
<dbReference type="PANTHER" id="PTHR44591:SF3">
    <property type="entry name" value="RESPONSE REGULATORY DOMAIN-CONTAINING PROTEIN"/>
    <property type="match status" value="1"/>
</dbReference>
<dbReference type="SMART" id="SM00448">
    <property type="entry name" value="REC"/>
    <property type="match status" value="1"/>
</dbReference>
<sequence>MKVLLVEDNAAQRELLSQILRPLAGVEIAAIAATQHEAVAWLRDHPDDWDLALIDLFLAQGNGFAVLRECAGRAPTQKVVLMSNYADEPVRERAVAAGADAFFEKGAETSALLDFCMHTRAALPKR</sequence>
<evidence type="ECO:0000259" key="3">
    <source>
        <dbReference type="PROSITE" id="PS50110"/>
    </source>
</evidence>
<accession>A0A502E110</accession>
<protein>
    <submittedName>
        <fullName evidence="4">Response regulator</fullName>
    </submittedName>
</protein>
<evidence type="ECO:0000313" key="4">
    <source>
        <dbReference type="EMBL" id="TPG30226.1"/>
    </source>
</evidence>
<dbReference type="PANTHER" id="PTHR44591">
    <property type="entry name" value="STRESS RESPONSE REGULATOR PROTEIN 1"/>
    <property type="match status" value="1"/>
</dbReference>
<dbReference type="Gene3D" id="3.40.50.2300">
    <property type="match status" value="1"/>
</dbReference>
<dbReference type="EMBL" id="RCZI01000001">
    <property type="protein sequence ID" value="TPG30226.1"/>
    <property type="molecule type" value="Genomic_DNA"/>
</dbReference>
<dbReference type="AlphaFoldDB" id="A0A502E110"/>
<dbReference type="Proteomes" id="UP000319212">
    <property type="component" value="Unassembled WGS sequence"/>
</dbReference>
<keyword evidence="1 2" id="KW-0597">Phosphoprotein</keyword>
<comment type="caution">
    <text evidence="4">The sequence shown here is derived from an EMBL/GenBank/DDBJ whole genome shotgun (WGS) entry which is preliminary data.</text>
</comment>
<dbReference type="GO" id="GO:0000160">
    <property type="term" value="P:phosphorelay signal transduction system"/>
    <property type="evidence" value="ECO:0007669"/>
    <property type="project" value="InterPro"/>
</dbReference>